<dbReference type="InterPro" id="IPR008250">
    <property type="entry name" value="ATPase_P-typ_transduc_dom_A_sf"/>
</dbReference>
<evidence type="ECO:0000256" key="6">
    <source>
        <dbReference type="ARBA" id="ARBA00022723"/>
    </source>
</evidence>
<dbReference type="STRING" id="4829.A0A163J724"/>
<keyword evidence="5 13" id="KW-0812">Transmembrane</keyword>
<evidence type="ECO:0000256" key="8">
    <source>
        <dbReference type="ARBA" id="ARBA00022840"/>
    </source>
</evidence>
<dbReference type="Gene3D" id="3.40.1110.10">
    <property type="entry name" value="Calcium-transporting ATPase, cytoplasmic domain N"/>
    <property type="match status" value="1"/>
</dbReference>
<feature type="transmembrane region" description="Helical" evidence="13">
    <location>
        <begin position="847"/>
        <end position="867"/>
    </location>
</feature>
<keyword evidence="12 13" id="KW-0472">Membrane</keyword>
<accession>A0A163J724</accession>
<dbReference type="Pfam" id="PF00702">
    <property type="entry name" value="Hydrolase"/>
    <property type="match status" value="1"/>
</dbReference>
<comment type="subcellular location">
    <subcellularLocation>
        <location evidence="13">Cell membrane</location>
        <topology evidence="13">Multi-pass membrane protein</topology>
    </subcellularLocation>
    <subcellularLocation>
        <location evidence="2">Membrane</location>
        <topology evidence="2">Multi-pass membrane protein</topology>
    </subcellularLocation>
</comment>
<dbReference type="Gene3D" id="2.70.150.10">
    <property type="entry name" value="Calcium-transporting ATPase, cytoplasmic transduction domain A"/>
    <property type="match status" value="1"/>
</dbReference>
<protein>
    <recommendedName>
        <fullName evidence="13">Plasma membrane ATPase</fullName>
        <ecNumber evidence="13">7.1.2.1</ecNumber>
    </recommendedName>
</protein>
<evidence type="ECO:0000256" key="3">
    <source>
        <dbReference type="ARBA" id="ARBA00008804"/>
    </source>
</evidence>
<dbReference type="SUPFAM" id="SSF81665">
    <property type="entry name" value="Calcium ATPase, transmembrane domain M"/>
    <property type="match status" value="1"/>
</dbReference>
<dbReference type="Pfam" id="PF00690">
    <property type="entry name" value="Cation_ATPase_N"/>
    <property type="match status" value="1"/>
</dbReference>
<dbReference type="InterPro" id="IPR059000">
    <property type="entry name" value="ATPase_P-type_domA"/>
</dbReference>
<dbReference type="CDD" id="cd02076">
    <property type="entry name" value="P-type_ATPase_H"/>
    <property type="match status" value="1"/>
</dbReference>
<evidence type="ECO:0000256" key="1">
    <source>
        <dbReference type="ARBA" id="ARBA00003417"/>
    </source>
</evidence>
<dbReference type="FunFam" id="3.40.50.1000:FF:000211">
    <property type="entry name" value="Plasma membrane ATPase"/>
    <property type="match status" value="1"/>
</dbReference>
<feature type="region of interest" description="Disordered" evidence="14">
    <location>
        <begin position="928"/>
        <end position="957"/>
    </location>
</feature>
<evidence type="ECO:0000256" key="2">
    <source>
        <dbReference type="ARBA" id="ARBA00004141"/>
    </source>
</evidence>
<dbReference type="SFLD" id="SFLDS00003">
    <property type="entry name" value="Haloacid_Dehalogenase"/>
    <property type="match status" value="1"/>
</dbReference>
<dbReference type="PRINTS" id="PR00119">
    <property type="entry name" value="CATATPASE"/>
</dbReference>
<dbReference type="InterPro" id="IPR001757">
    <property type="entry name" value="P_typ_ATPase"/>
</dbReference>
<dbReference type="GO" id="GO:0005524">
    <property type="term" value="F:ATP binding"/>
    <property type="evidence" value="ECO:0007669"/>
    <property type="project" value="UniProtKB-UniRule"/>
</dbReference>
<dbReference type="NCBIfam" id="TIGR01647">
    <property type="entry name" value="ATPase-IIIA_H"/>
    <property type="match status" value="1"/>
</dbReference>
<dbReference type="Gene3D" id="1.20.1110.10">
    <property type="entry name" value="Calcium-transporting ATPase, transmembrane domain"/>
    <property type="match status" value="1"/>
</dbReference>
<dbReference type="PROSITE" id="PS00154">
    <property type="entry name" value="ATPASE_E1_E2"/>
    <property type="match status" value="1"/>
</dbReference>
<dbReference type="PANTHER" id="PTHR42861">
    <property type="entry name" value="CALCIUM-TRANSPORTING ATPASE"/>
    <property type="match status" value="1"/>
</dbReference>
<dbReference type="FunFam" id="3.40.1110.10:FF:000005">
    <property type="entry name" value="Plasma membrane ATPase"/>
    <property type="match status" value="1"/>
</dbReference>
<dbReference type="InterPro" id="IPR044492">
    <property type="entry name" value="P_typ_ATPase_HD_dom"/>
</dbReference>
<dbReference type="GO" id="GO:0046872">
    <property type="term" value="F:metal ion binding"/>
    <property type="evidence" value="ECO:0007669"/>
    <property type="project" value="UniProtKB-KW"/>
</dbReference>
<feature type="transmembrane region" description="Helical" evidence="13">
    <location>
        <begin position="95"/>
        <end position="113"/>
    </location>
</feature>
<keyword evidence="13" id="KW-0813">Transport</keyword>
<keyword evidence="11 13" id="KW-1133">Transmembrane helix</keyword>
<dbReference type="EMBL" id="LT551814">
    <property type="protein sequence ID" value="SAL97563.1"/>
    <property type="molecule type" value="Genomic_DNA"/>
</dbReference>
<keyword evidence="8 13" id="KW-0067">ATP-binding</keyword>
<keyword evidence="13" id="KW-0406">Ion transport</keyword>
<dbReference type="AlphaFoldDB" id="A0A163J724"/>
<dbReference type="InterPro" id="IPR036412">
    <property type="entry name" value="HAD-like_sf"/>
</dbReference>
<dbReference type="InterPro" id="IPR023298">
    <property type="entry name" value="ATPase_P-typ_TM_dom_sf"/>
</dbReference>
<evidence type="ECO:0000256" key="13">
    <source>
        <dbReference type="RuleBase" id="RU362083"/>
    </source>
</evidence>
<keyword evidence="10 13" id="KW-1278">Translocase</keyword>
<organism evidence="16">
    <name type="scientific">Absidia glauca</name>
    <name type="common">Pin mould</name>
    <dbReference type="NCBI Taxonomy" id="4829"/>
    <lineage>
        <taxon>Eukaryota</taxon>
        <taxon>Fungi</taxon>
        <taxon>Fungi incertae sedis</taxon>
        <taxon>Mucoromycota</taxon>
        <taxon>Mucoromycotina</taxon>
        <taxon>Mucoromycetes</taxon>
        <taxon>Mucorales</taxon>
        <taxon>Cunninghamellaceae</taxon>
        <taxon>Absidia</taxon>
    </lineage>
</organism>
<dbReference type="SMART" id="SM00831">
    <property type="entry name" value="Cation_ATPase_N"/>
    <property type="match status" value="1"/>
</dbReference>
<dbReference type="GO" id="GO:0120029">
    <property type="term" value="P:proton export across plasma membrane"/>
    <property type="evidence" value="ECO:0007669"/>
    <property type="project" value="UniProtKB-UniRule"/>
</dbReference>
<dbReference type="PRINTS" id="PR00120">
    <property type="entry name" value="HATPASE"/>
</dbReference>
<feature type="transmembrane region" description="Helical" evidence="13">
    <location>
        <begin position="305"/>
        <end position="327"/>
    </location>
</feature>
<comment type="catalytic activity">
    <reaction evidence="13">
        <text>ATP + H2O + H(+)(in) = ADP + phosphate + 2 H(+)(out)</text>
        <dbReference type="Rhea" id="RHEA:20852"/>
        <dbReference type="ChEBI" id="CHEBI:15377"/>
        <dbReference type="ChEBI" id="CHEBI:15378"/>
        <dbReference type="ChEBI" id="CHEBI:30616"/>
        <dbReference type="ChEBI" id="CHEBI:43474"/>
        <dbReference type="ChEBI" id="CHEBI:456216"/>
        <dbReference type="EC" id="7.1.2.1"/>
    </reaction>
</comment>
<dbReference type="NCBIfam" id="TIGR01494">
    <property type="entry name" value="ATPase_P-type"/>
    <property type="match status" value="2"/>
</dbReference>
<dbReference type="InParanoid" id="A0A163J724"/>
<evidence type="ECO:0000256" key="5">
    <source>
        <dbReference type="ARBA" id="ARBA00022692"/>
    </source>
</evidence>
<feature type="domain" description="Cation-transporting P-type ATPase N-terminal" evidence="15">
    <location>
        <begin position="39"/>
        <end position="111"/>
    </location>
</feature>
<feature type="transmembrane region" description="Helical" evidence="13">
    <location>
        <begin position="781"/>
        <end position="802"/>
    </location>
</feature>
<gene>
    <name evidence="16" type="primary">ABSGL_03061.1 scaffold 4127</name>
</gene>
<keyword evidence="17" id="KW-1185">Reference proteome</keyword>
<dbReference type="SFLD" id="SFLDG00002">
    <property type="entry name" value="C1.7:_P-type_atpase_like"/>
    <property type="match status" value="1"/>
</dbReference>
<dbReference type="FunFam" id="2.70.150.10:FF:000004">
    <property type="entry name" value="Plasma membrane ATPase"/>
    <property type="match status" value="1"/>
</dbReference>
<evidence type="ECO:0000259" key="15">
    <source>
        <dbReference type="SMART" id="SM00831"/>
    </source>
</evidence>
<evidence type="ECO:0000313" key="17">
    <source>
        <dbReference type="Proteomes" id="UP000078561"/>
    </source>
</evidence>
<dbReference type="GO" id="GO:0005886">
    <property type="term" value="C:plasma membrane"/>
    <property type="evidence" value="ECO:0007669"/>
    <property type="project" value="UniProtKB-SubCell"/>
</dbReference>
<name>A0A163J724_ABSGL</name>
<evidence type="ECO:0000256" key="11">
    <source>
        <dbReference type="ARBA" id="ARBA00022989"/>
    </source>
</evidence>
<dbReference type="InterPro" id="IPR018303">
    <property type="entry name" value="ATPase_P-typ_P_site"/>
</dbReference>
<keyword evidence="7 13" id="KW-0547">Nucleotide-binding</keyword>
<dbReference type="EC" id="7.1.2.1" evidence="13"/>
<feature type="transmembrane region" description="Helical" evidence="13">
    <location>
        <begin position="119"/>
        <end position="138"/>
    </location>
</feature>
<evidence type="ECO:0000313" key="16">
    <source>
        <dbReference type="EMBL" id="SAL97563.1"/>
    </source>
</evidence>
<feature type="compositionally biased region" description="Basic and acidic residues" evidence="14">
    <location>
        <begin position="933"/>
        <end position="942"/>
    </location>
</feature>
<feature type="transmembrane region" description="Helical" evidence="13">
    <location>
        <begin position="267"/>
        <end position="293"/>
    </location>
</feature>
<feature type="compositionally biased region" description="Polar residues" evidence="14">
    <location>
        <begin position="944"/>
        <end position="957"/>
    </location>
</feature>
<dbReference type="OMA" id="STNFFER"/>
<evidence type="ECO:0000256" key="9">
    <source>
        <dbReference type="ARBA" id="ARBA00022842"/>
    </source>
</evidence>
<evidence type="ECO:0000256" key="7">
    <source>
        <dbReference type="ARBA" id="ARBA00022741"/>
    </source>
</evidence>
<keyword evidence="9 13" id="KW-0460">Magnesium</keyword>
<sequence length="957" mass="104920">MSEEEHTKVEVSGGAPQQQINGDLNTLTVEEIYDKEKFDLSTMEHGDCMALLKTSKEGLTSDEAARRVEKFGLNKLETKEVNPLLQFLGFMWNPLSWVMEAAAIVAIALSNGFGQPPDYPDFIGIVLLLLANSVIGFMEERQAGNAVKALMEALAPECKVRRDGEWKTMEAAELVPGDIIACKLGDVVPADGRLIAAHGQVSIDQAALTGESLPVTKEAGDEVFSGSTVKQGEAEAVVIGTGLNTFFGRAAKLVGDAGDDVGHLQQILAAIGNFCLCTIGSFLVIVLIVQYAAFQYDYRRGIDNILVLLIGGIPIAMPTVLSVTLAIGAKQLAEHKAIVTRITAIEEMAAVTILCSDKTGTLTLNKLIVDKPTIKAYAEQDGDEIIKLSAYASRTENQDAIDFCIVNSLPDPAMARSGIEELDFKPFNPVVKRTEITYKDNASGLVLRVTKGMSHTILDLCSRDKSEEQIKALNDDVDEFARRGLRALAVAVDEVPSGEAEGEGKGFRLVGLLPIYDPPRSDTKETIDRAIELGIQVKMITGDQLAIGKETGRRLGMGDNMYLSKTLKEGPPAGSGYTDVDQMVLQCDGFAGVYPEHKYEIVERLQNLGHMCAMTGDGVNDAPALSKANVGIAVADATDAARSAADIVLTEPGLSVIIEAIIGSRQIFQRMRNYAIYTCSVTIRVVVGFSILCWAFKFDFPPFLVLILAILNDGTIMTISTDRVKPSPYPNSWNLREIFTYAIVYGLYLTISTVAFFSVAFKTDFFAQKFGVERYDDPNHGIYHSIVYLQVSTISQGLIFVTRSRGFFFMERPSVMLMCAFVVAQLVATFIAVYADWGFTKIYGCGWSWAGIVWIWNFVWFVPLDFIKFAMQYIYEPKNTLVDNKPQAKETGSRRASAMSGTSSARYYANRTRSLRSMERPQNFGQKLLGKKMSSDPKEMRRFSSAQTSQAAQVLNN</sequence>
<dbReference type="OrthoDB" id="116380at2759"/>
<evidence type="ECO:0000256" key="10">
    <source>
        <dbReference type="ARBA" id="ARBA00022967"/>
    </source>
</evidence>
<dbReference type="InterPro" id="IPR023299">
    <property type="entry name" value="ATPase_P-typ_cyto_dom_N"/>
</dbReference>
<evidence type="ECO:0000256" key="12">
    <source>
        <dbReference type="ARBA" id="ARBA00023136"/>
    </source>
</evidence>
<dbReference type="SUPFAM" id="SSF56784">
    <property type="entry name" value="HAD-like"/>
    <property type="match status" value="1"/>
</dbReference>
<dbReference type="InterPro" id="IPR006534">
    <property type="entry name" value="P-type_ATPase_IIIA"/>
</dbReference>
<dbReference type="Proteomes" id="UP000078561">
    <property type="component" value="Unassembled WGS sequence"/>
</dbReference>
<dbReference type="InterPro" id="IPR004014">
    <property type="entry name" value="ATPase_P-typ_cation-transptr_N"/>
</dbReference>
<dbReference type="GO" id="GO:0016887">
    <property type="term" value="F:ATP hydrolysis activity"/>
    <property type="evidence" value="ECO:0007669"/>
    <property type="project" value="InterPro"/>
</dbReference>
<dbReference type="Gene3D" id="3.40.50.1000">
    <property type="entry name" value="HAD superfamily/HAD-like"/>
    <property type="match status" value="1"/>
</dbReference>
<dbReference type="InterPro" id="IPR023214">
    <property type="entry name" value="HAD_sf"/>
</dbReference>
<evidence type="ECO:0000256" key="4">
    <source>
        <dbReference type="ARBA" id="ARBA00022553"/>
    </source>
</evidence>
<reference evidence="16" key="1">
    <citation type="submission" date="2016-04" db="EMBL/GenBank/DDBJ databases">
        <authorList>
            <person name="Evans L.H."/>
            <person name="Alamgir A."/>
            <person name="Owens N."/>
            <person name="Weber N.D."/>
            <person name="Virtaneva K."/>
            <person name="Barbian K."/>
            <person name="Babar A."/>
            <person name="Rosenke K."/>
        </authorList>
    </citation>
    <scope>NUCLEOTIDE SEQUENCE [LARGE SCALE GENOMIC DNA]</scope>
    <source>
        <strain evidence="16">CBS 101.48</strain>
    </source>
</reference>
<comment type="function">
    <text evidence="1">The plasma membrane ATPase of plants and fungi is a hydrogen ion pump. The proton gradient it generates drives the active transport of nutrients by H(+)-symport. The resulting external acidification and/or internal alkinization may mediate growth responses.</text>
</comment>
<feature type="transmembrane region" description="Helical" evidence="13">
    <location>
        <begin position="674"/>
        <end position="697"/>
    </location>
</feature>
<feature type="region of interest" description="Disordered" evidence="14">
    <location>
        <begin position="1"/>
        <end position="20"/>
    </location>
</feature>
<dbReference type="SUPFAM" id="SSF81653">
    <property type="entry name" value="Calcium ATPase, transduction domain A"/>
    <property type="match status" value="1"/>
</dbReference>
<dbReference type="GO" id="GO:0008553">
    <property type="term" value="F:P-type proton-exporting transporter activity"/>
    <property type="evidence" value="ECO:0007669"/>
    <property type="project" value="UniProtKB-UniRule"/>
</dbReference>
<comment type="similarity">
    <text evidence="3 13">Belongs to the cation transport ATPase (P-type) (TC 3.A.3) family. Type IIIA subfamily.</text>
</comment>
<feature type="transmembrane region" description="Helical" evidence="13">
    <location>
        <begin position="814"/>
        <end position="835"/>
    </location>
</feature>
<proteinExistence type="inferred from homology"/>
<evidence type="ECO:0000256" key="14">
    <source>
        <dbReference type="SAM" id="MobiDB-lite"/>
    </source>
</evidence>
<keyword evidence="6" id="KW-0479">Metal-binding</keyword>
<keyword evidence="13" id="KW-0375">Hydrogen ion transport</keyword>
<dbReference type="SFLD" id="SFLDF00027">
    <property type="entry name" value="p-type_atpase"/>
    <property type="match status" value="1"/>
</dbReference>
<feature type="region of interest" description="Disordered" evidence="14">
    <location>
        <begin position="885"/>
        <end position="904"/>
    </location>
</feature>
<dbReference type="Pfam" id="PF00122">
    <property type="entry name" value="E1-E2_ATPase"/>
    <property type="match status" value="1"/>
</dbReference>
<feature type="transmembrane region" description="Helical" evidence="13">
    <location>
        <begin position="742"/>
        <end position="761"/>
    </location>
</feature>
<keyword evidence="4" id="KW-0597">Phosphoprotein</keyword>